<keyword evidence="2" id="KW-1185">Reference proteome</keyword>
<sequence length="515" mass="57038">MKGENYSMTASMSSGQCLMSSSTGKSRVKRLLTFLVICLLLNFRAAGAADKVEAPKACKQCGMDTEPYAKSKMLIIYADGTTVGVCSLHCAAAELNQNKGKEVKSLMVADYTSNELIDARTATWVVGGDKKGIMTTVAKWAFAKESGAREFVKGNGGEIASFDIAMKASEREVEEDKLARHDHHMNMGPGSQMLFNPAMGDDIYHIHPTGMWMFDYKFMHMYMSGLRAGTSDVGLDNIGYMTPKNQAMFNKAYNYMMIPSSMAMDMHMFMLMYGITDRLTVMGMATYQVNSMNMLMDMGMGAKPDDPMKTKGFGDTELRGIYRINNYLVGSLGVSLPTGDIEQTFVTMKRPPYRAPYDMQLGSGTYDLKPALTYNDFSADTKWNWGAQAMYTWHTAKNDNGWKYGDSFKLNGWLQRALGPATPWLRMSFTDTAKIKGHDPEIQKLLDPDMKKGAPMPDADPNNYGGTRIDSAIGLSIKKGNLSGGIEGGIPLYQNLNGLQLKTKWFMTVGLQLMF</sequence>
<gene>
    <name evidence="1" type="ORF">NBG4_380008</name>
</gene>
<accession>A0A2U3QHT6</accession>
<dbReference type="SUPFAM" id="SSF160387">
    <property type="entry name" value="NosL/MerB-like"/>
    <property type="match status" value="1"/>
</dbReference>
<dbReference type="InterPro" id="IPR008719">
    <property type="entry name" value="N2O_reductase_NosL"/>
</dbReference>
<name>A0A2U3QHT6_9BACT</name>
<dbReference type="OrthoDB" id="5450709at2"/>
<evidence type="ECO:0000313" key="1">
    <source>
        <dbReference type="EMBL" id="SPQ00920.1"/>
    </source>
</evidence>
<proteinExistence type="predicted"/>
<evidence type="ECO:0000313" key="2">
    <source>
        <dbReference type="Proteomes" id="UP000245125"/>
    </source>
</evidence>
<dbReference type="PANTHER" id="PTHR41247:SF1">
    <property type="entry name" value="HTH-TYPE TRANSCRIPTIONAL REPRESSOR YCNK"/>
    <property type="match status" value="1"/>
</dbReference>
<protein>
    <submittedName>
        <fullName evidence="1">Uncharacterized protein</fullName>
    </submittedName>
</protein>
<dbReference type="Pfam" id="PF05573">
    <property type="entry name" value="NosL"/>
    <property type="match status" value="1"/>
</dbReference>
<dbReference type="EMBL" id="OUUY01000084">
    <property type="protein sequence ID" value="SPQ00920.1"/>
    <property type="molecule type" value="Genomic_DNA"/>
</dbReference>
<dbReference type="AlphaFoldDB" id="A0A2U3QHT6"/>
<reference evidence="2" key="1">
    <citation type="submission" date="2018-03" db="EMBL/GenBank/DDBJ databases">
        <authorList>
            <person name="Zecchin S."/>
        </authorList>
    </citation>
    <scope>NUCLEOTIDE SEQUENCE [LARGE SCALE GENOMIC DNA]</scope>
</reference>
<dbReference type="Gene3D" id="3.30.70.2050">
    <property type="match status" value="1"/>
</dbReference>
<dbReference type="Proteomes" id="UP000245125">
    <property type="component" value="Unassembled WGS sequence"/>
</dbReference>
<organism evidence="1 2">
    <name type="scientific">Candidatus Sulfobium mesophilum</name>
    <dbReference type="NCBI Taxonomy" id="2016548"/>
    <lineage>
        <taxon>Bacteria</taxon>
        <taxon>Pseudomonadati</taxon>
        <taxon>Nitrospirota</taxon>
        <taxon>Nitrospiria</taxon>
        <taxon>Nitrospirales</taxon>
        <taxon>Nitrospiraceae</taxon>
        <taxon>Candidatus Sulfobium</taxon>
    </lineage>
</organism>
<dbReference type="PANTHER" id="PTHR41247">
    <property type="entry name" value="HTH-TYPE TRANSCRIPTIONAL REPRESSOR YCNK"/>
    <property type="match status" value="1"/>
</dbReference>